<protein>
    <submittedName>
        <fullName evidence="1">Uncharacterized protein</fullName>
    </submittedName>
</protein>
<dbReference type="AlphaFoldDB" id="A0A9J5X4Y7"/>
<accession>A0A9J5X4Y7</accession>
<proteinExistence type="predicted"/>
<dbReference type="EMBL" id="JACXVP010000010">
    <property type="protein sequence ID" value="KAG5582096.1"/>
    <property type="molecule type" value="Genomic_DNA"/>
</dbReference>
<dbReference type="Proteomes" id="UP000824120">
    <property type="component" value="Chromosome 10"/>
</dbReference>
<organism evidence="1 2">
    <name type="scientific">Solanum commersonii</name>
    <name type="common">Commerson's wild potato</name>
    <name type="synonym">Commerson's nightshade</name>
    <dbReference type="NCBI Taxonomy" id="4109"/>
    <lineage>
        <taxon>Eukaryota</taxon>
        <taxon>Viridiplantae</taxon>
        <taxon>Streptophyta</taxon>
        <taxon>Embryophyta</taxon>
        <taxon>Tracheophyta</taxon>
        <taxon>Spermatophyta</taxon>
        <taxon>Magnoliopsida</taxon>
        <taxon>eudicotyledons</taxon>
        <taxon>Gunneridae</taxon>
        <taxon>Pentapetalae</taxon>
        <taxon>asterids</taxon>
        <taxon>lamiids</taxon>
        <taxon>Solanales</taxon>
        <taxon>Solanaceae</taxon>
        <taxon>Solanoideae</taxon>
        <taxon>Solaneae</taxon>
        <taxon>Solanum</taxon>
    </lineage>
</organism>
<dbReference type="OrthoDB" id="2418081at2759"/>
<keyword evidence="2" id="KW-1185">Reference proteome</keyword>
<comment type="caution">
    <text evidence="1">The sequence shown here is derived from an EMBL/GenBank/DDBJ whole genome shotgun (WGS) entry which is preliminary data.</text>
</comment>
<name>A0A9J5X4Y7_SOLCO</name>
<evidence type="ECO:0000313" key="1">
    <source>
        <dbReference type="EMBL" id="KAG5582096.1"/>
    </source>
</evidence>
<dbReference type="PANTHER" id="PTHR46234">
    <property type="entry name" value="ALPHA/BETA-HYDROLASES SUPERFAMILY PROTEIN"/>
    <property type="match status" value="1"/>
</dbReference>
<reference evidence="1 2" key="1">
    <citation type="submission" date="2020-09" db="EMBL/GenBank/DDBJ databases">
        <title>De no assembly of potato wild relative species, Solanum commersonii.</title>
        <authorList>
            <person name="Cho K."/>
        </authorList>
    </citation>
    <scope>NUCLEOTIDE SEQUENCE [LARGE SCALE GENOMIC DNA]</scope>
    <source>
        <strain evidence="1">LZ3.2</strain>
        <tissue evidence="1">Leaf</tissue>
    </source>
</reference>
<evidence type="ECO:0000313" key="2">
    <source>
        <dbReference type="Proteomes" id="UP000824120"/>
    </source>
</evidence>
<feature type="non-terminal residue" evidence="1">
    <location>
        <position position="182"/>
    </location>
</feature>
<gene>
    <name evidence="1" type="ORF">H5410_052723</name>
</gene>
<sequence length="182" mass="20294">SCWETHLPLLGIILQNLSEDALVKELDKIAEYVASILVGKPSDIKLGIGDFNMAASVALYSAICYARGSFVNGKDYLVKLCAIVGYSGWLPCSKLLEGTEKVVGPTRSLPIFLSMPKMMVSFQIGSVKLYNHSGHFPYMGLQQAQTIRKWITDKMEIGSIWVIRNLEETPEDEVYVEEDFLP</sequence>